<keyword evidence="3" id="KW-1185">Reference proteome</keyword>
<reference evidence="2" key="1">
    <citation type="submission" date="2019-09" db="EMBL/GenBank/DDBJ databases">
        <title>Draft genome information of white flower Hibiscus syriacus.</title>
        <authorList>
            <person name="Kim Y.-M."/>
        </authorList>
    </citation>
    <scope>NUCLEOTIDE SEQUENCE [LARGE SCALE GENOMIC DNA]</scope>
    <source>
        <strain evidence="2">YM2019G1</strain>
    </source>
</reference>
<dbReference type="Proteomes" id="UP000436088">
    <property type="component" value="Unassembled WGS sequence"/>
</dbReference>
<dbReference type="AlphaFoldDB" id="A0A6A3CNU9"/>
<evidence type="ECO:0000256" key="1">
    <source>
        <dbReference type="SAM" id="Phobius"/>
    </source>
</evidence>
<keyword evidence="1" id="KW-0472">Membrane</keyword>
<keyword evidence="1" id="KW-0812">Transmembrane</keyword>
<dbReference type="EMBL" id="VEPZ02000247">
    <property type="protein sequence ID" value="KAE8728799.1"/>
    <property type="molecule type" value="Genomic_DNA"/>
</dbReference>
<sequence length="203" mass="22735">MGQQEETYMNSWPPVGAPLTIQRQDQWRQFDNSVNAVSFGFVATAILISMFIVMAIFERFLRPNSPPPHGPGHGGDLESQLGFNGKLRNSSPQFKLAVDLHHEKHIVYATAFHDADVRPTGLLFRTPFFNFKIRFCGIGSYRGSSDVADYGMLECPWNPVGVGSNSIHTICLIFCVRTLESSDMMSRVVFLSGNFWGTLKFHG</sequence>
<dbReference type="PANTHER" id="PTHR33728">
    <property type="entry name" value="CTTNBP 2 AMINO-TERMINAL-LIKE PROTEIN"/>
    <property type="match status" value="1"/>
</dbReference>
<comment type="caution">
    <text evidence="2">The sequence shown here is derived from an EMBL/GenBank/DDBJ whole genome shotgun (WGS) entry which is preliminary data.</text>
</comment>
<accession>A0A6A3CNU9</accession>
<protein>
    <submittedName>
        <fullName evidence="2">Formin-E-like</fullName>
    </submittedName>
</protein>
<organism evidence="2 3">
    <name type="scientific">Hibiscus syriacus</name>
    <name type="common">Rose of Sharon</name>
    <dbReference type="NCBI Taxonomy" id="106335"/>
    <lineage>
        <taxon>Eukaryota</taxon>
        <taxon>Viridiplantae</taxon>
        <taxon>Streptophyta</taxon>
        <taxon>Embryophyta</taxon>
        <taxon>Tracheophyta</taxon>
        <taxon>Spermatophyta</taxon>
        <taxon>Magnoliopsida</taxon>
        <taxon>eudicotyledons</taxon>
        <taxon>Gunneridae</taxon>
        <taxon>Pentapetalae</taxon>
        <taxon>rosids</taxon>
        <taxon>malvids</taxon>
        <taxon>Malvales</taxon>
        <taxon>Malvaceae</taxon>
        <taxon>Malvoideae</taxon>
        <taxon>Hibiscus</taxon>
    </lineage>
</organism>
<proteinExistence type="predicted"/>
<evidence type="ECO:0000313" key="2">
    <source>
        <dbReference type="EMBL" id="KAE8728799.1"/>
    </source>
</evidence>
<dbReference type="PANTHER" id="PTHR33728:SF13">
    <property type="entry name" value="CTTNBP 2 AMINO-TERMINAL-LIKE PROTEIN"/>
    <property type="match status" value="1"/>
</dbReference>
<feature type="transmembrane region" description="Helical" evidence="1">
    <location>
        <begin position="36"/>
        <end position="57"/>
    </location>
</feature>
<name>A0A6A3CNU9_HIBSY</name>
<evidence type="ECO:0000313" key="3">
    <source>
        <dbReference type="Proteomes" id="UP000436088"/>
    </source>
</evidence>
<gene>
    <name evidence="2" type="ORF">F3Y22_tig00004072pilonHSYRG00213</name>
</gene>
<keyword evidence="1" id="KW-1133">Transmembrane helix</keyword>